<dbReference type="GeneID" id="20173297"/>
<dbReference type="OrthoDB" id="91831at2759"/>
<dbReference type="GO" id="GO:0003677">
    <property type="term" value="F:DNA binding"/>
    <property type="evidence" value="ECO:0007669"/>
    <property type="project" value="InterPro"/>
</dbReference>
<dbReference type="InterPro" id="IPR012337">
    <property type="entry name" value="RNaseH-like_sf"/>
</dbReference>
<evidence type="ECO:0000256" key="3">
    <source>
        <dbReference type="ARBA" id="ARBA00022833"/>
    </source>
</evidence>
<dbReference type="RefSeq" id="XP_008894026.1">
    <property type="nucleotide sequence ID" value="XM_008895778.1"/>
</dbReference>
<gene>
    <name evidence="5" type="ORF">PPTG_03099</name>
</gene>
<reference evidence="6" key="1">
    <citation type="submission" date="2011-12" db="EMBL/GenBank/DDBJ databases">
        <authorList>
            <consortium name="The Broad Institute Genome Sequencing Platform"/>
            <person name="Russ C."/>
            <person name="Tyler B."/>
            <person name="Panabieres F."/>
            <person name="Shan W."/>
            <person name="Tripathy S."/>
            <person name="Grunwald N."/>
            <person name="Machado M."/>
            <person name="Young S.K."/>
            <person name="Zeng Q."/>
            <person name="Gargeya S."/>
            <person name="Fitzgerald M."/>
            <person name="Haas B."/>
            <person name="Abouelleil A."/>
            <person name="Alvarado L."/>
            <person name="Arachchi H.M."/>
            <person name="Berlin A."/>
            <person name="Chapman S.B."/>
            <person name="Gearin G."/>
            <person name="Goldberg J."/>
            <person name="Griggs A."/>
            <person name="Gujja S."/>
            <person name="Hansen M."/>
            <person name="Heiman D."/>
            <person name="Howarth C."/>
            <person name="Larimer J."/>
            <person name="Lui A."/>
            <person name="MacDonald P.J.P."/>
            <person name="McCowen C."/>
            <person name="Montmayeur A."/>
            <person name="Murphy C."/>
            <person name="Neiman D."/>
            <person name="Pearson M."/>
            <person name="Priest M."/>
            <person name="Roberts A."/>
            <person name="Saif S."/>
            <person name="Shea T."/>
            <person name="Sisk P."/>
            <person name="Stolte C."/>
            <person name="Sykes S."/>
            <person name="Wortman J."/>
            <person name="Nusbaum C."/>
            <person name="Birren B."/>
        </authorList>
    </citation>
    <scope>NUCLEOTIDE SEQUENCE [LARGE SCALE GENOMIC DNA]</scope>
    <source>
        <strain evidence="6">INRA-310</strain>
    </source>
</reference>
<dbReference type="VEuPathDB" id="FungiDB:PPTG_03099"/>
<dbReference type="AlphaFoldDB" id="W2R5K4"/>
<dbReference type="OMA" id="MTWVIAR"/>
<evidence type="ECO:0000259" key="4">
    <source>
        <dbReference type="Pfam" id="PF02892"/>
    </source>
</evidence>
<dbReference type="GO" id="GO:0008270">
    <property type="term" value="F:zinc ion binding"/>
    <property type="evidence" value="ECO:0007669"/>
    <property type="project" value="UniProtKB-KW"/>
</dbReference>
<accession>W2R5K4</accession>
<keyword evidence="2" id="KW-0863">Zinc-finger</keyword>
<sequence length="373" mass="42648">MVANRLYAQYFYESKPSNLFQCRYCSNIRKQAPSNGYTNLVSHLNDKHPQYLDDYAEYECQGAQQLDGFGFVTDKPAIIYNWMTWVIARNLPLSEVDNETTRFMSRWDSISSRALKKFMAEVERMTEEAIAAQMLARIGLVFDGWTSGTTCYVAVYAVYAVYVVDGSVFYPLLALSPLVEETDLGADSHFELIDEILETYQKSRTNIVFIVGDNCSTNQAVATRLGRGDMLEDVNTLVVQLRTKKNSAHLRKHTELAAVKRNTTRWSSTFKMVKRYLENKAAVKQVESVEDLVPGARAHRKIEKLFEQLRALESVNKKLQCEDTSKADVRVLFDGVIQLHPVMESYLSKEAHIVRSPDFENGIVKIYYIHLLV</sequence>
<reference evidence="5 6" key="2">
    <citation type="submission" date="2013-11" db="EMBL/GenBank/DDBJ databases">
        <title>The Genome Sequence of Phytophthora parasitica INRA-310.</title>
        <authorList>
            <consortium name="The Broad Institute Genomics Platform"/>
            <person name="Russ C."/>
            <person name="Tyler B."/>
            <person name="Panabieres F."/>
            <person name="Shan W."/>
            <person name="Tripathy S."/>
            <person name="Grunwald N."/>
            <person name="Machado M."/>
            <person name="Johnson C.S."/>
            <person name="Arredondo F."/>
            <person name="Hong C."/>
            <person name="Coffey M."/>
            <person name="Young S.K."/>
            <person name="Zeng Q."/>
            <person name="Gargeya S."/>
            <person name="Fitzgerald M."/>
            <person name="Abouelleil A."/>
            <person name="Alvarado L."/>
            <person name="Chapman S.B."/>
            <person name="Gainer-Dewar J."/>
            <person name="Goldberg J."/>
            <person name="Griggs A."/>
            <person name="Gujja S."/>
            <person name="Hansen M."/>
            <person name="Howarth C."/>
            <person name="Imamovic A."/>
            <person name="Ireland A."/>
            <person name="Larimer J."/>
            <person name="McCowan C."/>
            <person name="Murphy C."/>
            <person name="Pearson M."/>
            <person name="Poon T.W."/>
            <person name="Priest M."/>
            <person name="Roberts A."/>
            <person name="Saif S."/>
            <person name="Shea T."/>
            <person name="Sykes S."/>
            <person name="Wortman J."/>
            <person name="Nusbaum C."/>
            <person name="Birren B."/>
        </authorList>
    </citation>
    <scope>NUCLEOTIDE SEQUENCE [LARGE SCALE GENOMIC DNA]</scope>
    <source>
        <strain evidence="5 6">INRA-310</strain>
    </source>
</reference>
<dbReference type="PANTHER" id="PTHR40866">
    <property type="entry name" value="BED-TYPE DOMAIN-CONTAINING PROTEIN"/>
    <property type="match status" value="1"/>
</dbReference>
<name>W2R5K4_PHYN3</name>
<evidence type="ECO:0000256" key="2">
    <source>
        <dbReference type="ARBA" id="ARBA00022771"/>
    </source>
</evidence>
<evidence type="ECO:0000313" key="6">
    <source>
        <dbReference type="Proteomes" id="UP000018817"/>
    </source>
</evidence>
<keyword evidence="1" id="KW-0479">Metal-binding</keyword>
<feature type="domain" description="BED-type" evidence="4">
    <location>
        <begin position="9"/>
        <end position="49"/>
    </location>
</feature>
<dbReference type="EMBL" id="KI669564">
    <property type="protein sequence ID" value="ETN19999.1"/>
    <property type="molecule type" value="Genomic_DNA"/>
</dbReference>
<protein>
    <recommendedName>
        <fullName evidence="4">BED-type domain-containing protein</fullName>
    </recommendedName>
</protein>
<evidence type="ECO:0000313" key="5">
    <source>
        <dbReference type="EMBL" id="ETN19999.1"/>
    </source>
</evidence>
<organism evidence="5 6">
    <name type="scientific">Phytophthora nicotianae (strain INRA-310)</name>
    <name type="common">Phytophthora parasitica</name>
    <dbReference type="NCBI Taxonomy" id="761204"/>
    <lineage>
        <taxon>Eukaryota</taxon>
        <taxon>Sar</taxon>
        <taxon>Stramenopiles</taxon>
        <taxon>Oomycota</taxon>
        <taxon>Peronosporomycetes</taxon>
        <taxon>Peronosporales</taxon>
        <taxon>Peronosporaceae</taxon>
        <taxon>Phytophthora</taxon>
    </lineage>
</organism>
<proteinExistence type="predicted"/>
<dbReference type="InterPro" id="IPR003656">
    <property type="entry name" value="Znf_BED"/>
</dbReference>
<keyword evidence="3" id="KW-0862">Zinc</keyword>
<dbReference type="SUPFAM" id="SSF53098">
    <property type="entry name" value="Ribonuclease H-like"/>
    <property type="match status" value="1"/>
</dbReference>
<evidence type="ECO:0000256" key="1">
    <source>
        <dbReference type="ARBA" id="ARBA00022723"/>
    </source>
</evidence>
<dbReference type="PANTHER" id="PTHR40866:SF1">
    <property type="entry name" value="BED-TYPE DOMAIN-CONTAINING PROTEIN"/>
    <property type="match status" value="1"/>
</dbReference>
<dbReference type="Proteomes" id="UP000018817">
    <property type="component" value="Unassembled WGS sequence"/>
</dbReference>
<dbReference type="Pfam" id="PF02892">
    <property type="entry name" value="zf-BED"/>
    <property type="match status" value="1"/>
</dbReference>